<dbReference type="AlphaFoldDB" id="S0P3G6"/>
<dbReference type="RefSeq" id="WP_016186421.1">
    <property type="nucleotide sequence ID" value="NZ_ASWO01000007.1"/>
</dbReference>
<dbReference type="STRING" id="1140003.OMY_01989"/>
<accession>S0P3G6</accession>
<gene>
    <name evidence="1" type="ORF">I573_02094</name>
</gene>
<sequence>MNYELMTIIRPNDSAWSMQQKHLTQPDTKLLSISPMPDFQTVLKKYQVDGINLLDQLTKRTFDPETFLFFNQIPTVKNAEVFMNENRSISILHEGFEIGKVFLYPQTRRHVKEVRYIHLDKTLDFVEEYAGDGKTYSHIFYDKNQVQEIQFLDDEKNAIVTYYFYQGQINFITIKNPETLDIQTTYTTLQQFIAHEIARIVSAEDTVTISYLGMELFALEHTTSYNILRLVESPLDDNGIIKGNLRLILENKLTYVHKVLMTREHYELLKPTGIHLDKIDFYEN</sequence>
<keyword evidence="2" id="KW-1185">Reference proteome</keyword>
<protein>
    <recommendedName>
        <fullName evidence="3">Accessory Sec system glycosyltransferase GtfB</fullName>
    </recommendedName>
</protein>
<dbReference type="eggNOG" id="ENOG5033TNZ">
    <property type="taxonomic scope" value="Bacteria"/>
</dbReference>
<evidence type="ECO:0008006" key="3">
    <source>
        <dbReference type="Google" id="ProtNLM"/>
    </source>
</evidence>
<comment type="caution">
    <text evidence="1">The sequence shown here is derived from an EMBL/GenBank/DDBJ whole genome shotgun (WGS) entry which is preliminary data.</text>
</comment>
<proteinExistence type="predicted"/>
<dbReference type="Proteomes" id="UP000015961">
    <property type="component" value="Unassembled WGS sequence"/>
</dbReference>
<reference evidence="1 2" key="1">
    <citation type="submission" date="2013-03" db="EMBL/GenBank/DDBJ databases">
        <title>The Genome Sequence of Enterococcus sulfureus ATCC_49903 (PacBio/Illumina hybrid assembly).</title>
        <authorList>
            <consortium name="The Broad Institute Genomics Platform"/>
            <consortium name="The Broad Institute Genome Sequencing Center for Infectious Disease"/>
            <person name="Earl A."/>
            <person name="Russ C."/>
            <person name="Gilmore M."/>
            <person name="Surin D."/>
            <person name="Walker B."/>
            <person name="Young S."/>
            <person name="Zeng Q."/>
            <person name="Gargeya S."/>
            <person name="Fitzgerald M."/>
            <person name="Haas B."/>
            <person name="Abouelleil A."/>
            <person name="Allen A.W."/>
            <person name="Alvarado L."/>
            <person name="Arachchi H.M."/>
            <person name="Berlin A.M."/>
            <person name="Chapman S.B."/>
            <person name="Gainer-Dewar J."/>
            <person name="Goldberg J."/>
            <person name="Griggs A."/>
            <person name="Gujja S."/>
            <person name="Hansen M."/>
            <person name="Howarth C."/>
            <person name="Imamovic A."/>
            <person name="Ireland A."/>
            <person name="Larimer J."/>
            <person name="McCowan C."/>
            <person name="Murphy C."/>
            <person name="Pearson M."/>
            <person name="Poon T.W."/>
            <person name="Priest M."/>
            <person name="Roberts A."/>
            <person name="Saif S."/>
            <person name="Shea T."/>
            <person name="Sisk P."/>
            <person name="Sykes S."/>
            <person name="Wortman J."/>
            <person name="Nusbaum C."/>
            <person name="Birren B."/>
        </authorList>
    </citation>
    <scope>NUCLEOTIDE SEQUENCE [LARGE SCALE GENOMIC DNA]</scope>
    <source>
        <strain evidence="1 2">ATCC 49903</strain>
    </source>
</reference>
<evidence type="ECO:0000313" key="1">
    <source>
        <dbReference type="EMBL" id="EOT82981.1"/>
    </source>
</evidence>
<name>S0P3G6_9ENTE</name>
<organism evidence="1 2">
    <name type="scientific">Enterococcus sulfureus ATCC 49903</name>
    <dbReference type="NCBI Taxonomy" id="1140003"/>
    <lineage>
        <taxon>Bacteria</taxon>
        <taxon>Bacillati</taxon>
        <taxon>Bacillota</taxon>
        <taxon>Bacilli</taxon>
        <taxon>Lactobacillales</taxon>
        <taxon>Enterococcaceae</taxon>
        <taxon>Enterococcus</taxon>
    </lineage>
</organism>
<dbReference type="EMBL" id="ASWO01000007">
    <property type="protein sequence ID" value="EOT82981.1"/>
    <property type="molecule type" value="Genomic_DNA"/>
</dbReference>
<evidence type="ECO:0000313" key="2">
    <source>
        <dbReference type="Proteomes" id="UP000015961"/>
    </source>
</evidence>
<dbReference type="PATRIC" id="fig|1140003.3.peg.1918"/>
<dbReference type="OrthoDB" id="2136618at2"/>